<reference evidence="2 3" key="1">
    <citation type="submission" date="2019-07" db="EMBL/GenBank/DDBJ databases">
        <title>Genome sequencing of the stress-tolerant strain Azospirillum brasilense Az19.</title>
        <authorList>
            <person name="Maroniche G.A."/>
            <person name="Garcia J.E."/>
            <person name="Pagnussat L."/>
            <person name="Amenta M."/>
            <person name="Creus C.M."/>
        </authorList>
    </citation>
    <scope>NUCLEOTIDE SEQUENCE [LARGE SCALE GENOMIC DNA]</scope>
    <source>
        <strain evidence="2 3">Az19</strain>
    </source>
</reference>
<dbReference type="RefSeq" id="WP_176025422.1">
    <property type="nucleotide sequence ID" value="NZ_VEWN01000017.1"/>
</dbReference>
<dbReference type="Proteomes" id="UP000325333">
    <property type="component" value="Unassembled WGS sequence"/>
</dbReference>
<dbReference type="AlphaFoldDB" id="A0A5B0KKN0"/>
<name>A0A5B0KKN0_9PROT</name>
<organism evidence="2 3">
    <name type="scientific">Azospirillum argentinense</name>
    <dbReference type="NCBI Taxonomy" id="2970906"/>
    <lineage>
        <taxon>Bacteria</taxon>
        <taxon>Pseudomonadati</taxon>
        <taxon>Pseudomonadota</taxon>
        <taxon>Alphaproteobacteria</taxon>
        <taxon>Rhodospirillales</taxon>
        <taxon>Azospirillaceae</taxon>
        <taxon>Azospirillum</taxon>
    </lineage>
</organism>
<evidence type="ECO:0000313" key="3">
    <source>
        <dbReference type="Proteomes" id="UP000325333"/>
    </source>
</evidence>
<proteinExistence type="predicted"/>
<accession>A0A5B0KKN0</accession>
<protein>
    <submittedName>
        <fullName evidence="2">Uncharacterized protein</fullName>
    </submittedName>
</protein>
<dbReference type="EMBL" id="VEWN01000017">
    <property type="protein sequence ID" value="KAA1053217.1"/>
    <property type="molecule type" value="Genomic_DNA"/>
</dbReference>
<feature type="region of interest" description="Disordered" evidence="1">
    <location>
        <begin position="24"/>
        <end position="45"/>
    </location>
</feature>
<comment type="caution">
    <text evidence="2">The sequence shown here is derived from an EMBL/GenBank/DDBJ whole genome shotgun (WGS) entry which is preliminary data.</text>
</comment>
<evidence type="ECO:0000256" key="1">
    <source>
        <dbReference type="SAM" id="MobiDB-lite"/>
    </source>
</evidence>
<gene>
    <name evidence="2" type="ORF">FH063_003136</name>
</gene>
<evidence type="ECO:0000313" key="2">
    <source>
        <dbReference type="EMBL" id="KAA1053217.1"/>
    </source>
</evidence>
<sequence>MAMQRRYLELGDVLARRLERFDARNNPRRNSAADRTSAEVMRRNGFTEAEIQERFGYIPSRYNQETEQAPRLGVPFSR</sequence>